<dbReference type="KEGG" id="ote:Oter_3768"/>
<protein>
    <submittedName>
        <fullName evidence="2">Uncharacterized protein</fullName>
    </submittedName>
</protein>
<dbReference type="STRING" id="452637.Oter_3768"/>
<dbReference type="Proteomes" id="UP000007013">
    <property type="component" value="Chromosome"/>
</dbReference>
<reference evidence="2 3" key="1">
    <citation type="journal article" date="2011" name="J. Bacteriol.">
        <title>Genome sequence of the verrucomicrobium Opitutus terrae PB90-1, an abundant inhabitant of rice paddy soil ecosystems.</title>
        <authorList>
            <person name="van Passel M.W."/>
            <person name="Kant R."/>
            <person name="Palva A."/>
            <person name="Copeland A."/>
            <person name="Lucas S."/>
            <person name="Lapidus A."/>
            <person name="Glavina del Rio T."/>
            <person name="Pitluck S."/>
            <person name="Goltsman E."/>
            <person name="Clum A."/>
            <person name="Sun H."/>
            <person name="Schmutz J."/>
            <person name="Larimer F.W."/>
            <person name="Land M.L."/>
            <person name="Hauser L."/>
            <person name="Kyrpides N."/>
            <person name="Mikhailova N."/>
            <person name="Richardson P.P."/>
            <person name="Janssen P.H."/>
            <person name="de Vos W.M."/>
            <person name="Smidt H."/>
        </authorList>
    </citation>
    <scope>NUCLEOTIDE SEQUENCE [LARGE SCALE GENOMIC DNA]</scope>
    <source>
        <strain evidence="3">DSM 11246 / JCM 15787 / PB90-1</strain>
    </source>
</reference>
<evidence type="ECO:0000313" key="2">
    <source>
        <dbReference type="EMBL" id="ACB77043.1"/>
    </source>
</evidence>
<dbReference type="HOGENOM" id="CLU_679420_0_0_0"/>
<feature type="region of interest" description="Disordered" evidence="1">
    <location>
        <begin position="377"/>
        <end position="405"/>
    </location>
</feature>
<gene>
    <name evidence="2" type="ordered locus">Oter_3768</name>
</gene>
<name>B1ZYE5_OPITP</name>
<sequence length="405" mass="45106">MSVASVAGSEWLQRVALTEQAGEIEVPPGGEVSFLRFGDHSYEPARMTTLSGQAIELRGKKSQLVAPFQQLWAVTWRLPEELAGAKVGVESPRARDAFWDQVLGVRVEALGELPRYRLVETGDFGAALPEHVRAISFSPAEIRRQQQSLVDPVIPPGLAREMSWAELEAAAFPLDFQKVLLASFNDSSPGFAYQNGQWLTTWPSREAAGGGKEDHWFAPALLIGERLIRPAPLSARTSFLKTDDGRTLPCWEIEWRCGEIVVRQQLFSWRAGADAVARVHVRFELRGASDDVRLALGMGRRPNVHHWDDRTRERTPIPFFVLAPGYRRADAQVVDEWGHEVFSSAQRFELQPLGPVEMLATFEPDETGCVHIRLHKPTRRRRTQASGRRNFGGPSTSSAEVGCPG</sequence>
<accession>B1ZYE5</accession>
<organism evidence="2 3">
    <name type="scientific">Opitutus terrae (strain DSM 11246 / JCM 15787 / PB90-1)</name>
    <dbReference type="NCBI Taxonomy" id="452637"/>
    <lineage>
        <taxon>Bacteria</taxon>
        <taxon>Pseudomonadati</taxon>
        <taxon>Verrucomicrobiota</taxon>
        <taxon>Opitutia</taxon>
        <taxon>Opitutales</taxon>
        <taxon>Opitutaceae</taxon>
        <taxon>Opitutus</taxon>
    </lineage>
</organism>
<dbReference type="EMBL" id="CP001032">
    <property type="protein sequence ID" value="ACB77043.1"/>
    <property type="molecule type" value="Genomic_DNA"/>
</dbReference>
<evidence type="ECO:0000256" key="1">
    <source>
        <dbReference type="SAM" id="MobiDB-lite"/>
    </source>
</evidence>
<keyword evidence="3" id="KW-1185">Reference proteome</keyword>
<evidence type="ECO:0000313" key="3">
    <source>
        <dbReference type="Proteomes" id="UP000007013"/>
    </source>
</evidence>
<proteinExistence type="predicted"/>
<dbReference type="AlphaFoldDB" id="B1ZYE5"/>